<accession>A0A5C6DZM9</accession>
<dbReference type="EMBL" id="SJPY01000004">
    <property type="protein sequence ID" value="TWU41664.1"/>
    <property type="molecule type" value="Genomic_DNA"/>
</dbReference>
<comment type="caution">
    <text evidence="2">The sequence shown here is derived from an EMBL/GenBank/DDBJ whole genome shotgun (WGS) entry which is preliminary data.</text>
</comment>
<sequence>MLGWGLDHNHPLAHFAEAGVFLLLFSIGLGFSLDDLKCLGRNLVMGGAVQMALVTVLVALLMHSC</sequence>
<organism evidence="2 3">
    <name type="scientific">Novipirellula aureliae</name>
    <dbReference type="NCBI Taxonomy" id="2527966"/>
    <lineage>
        <taxon>Bacteria</taxon>
        <taxon>Pseudomonadati</taxon>
        <taxon>Planctomycetota</taxon>
        <taxon>Planctomycetia</taxon>
        <taxon>Pirellulales</taxon>
        <taxon>Pirellulaceae</taxon>
        <taxon>Novipirellula</taxon>
    </lineage>
</organism>
<gene>
    <name evidence="2" type="ORF">Q31b_31180</name>
</gene>
<proteinExistence type="predicted"/>
<dbReference type="Gene3D" id="1.20.1530.20">
    <property type="match status" value="1"/>
</dbReference>
<dbReference type="AlphaFoldDB" id="A0A5C6DZM9"/>
<evidence type="ECO:0000256" key="1">
    <source>
        <dbReference type="SAM" id="Phobius"/>
    </source>
</evidence>
<reference evidence="2 3" key="1">
    <citation type="submission" date="2019-02" db="EMBL/GenBank/DDBJ databases">
        <title>Deep-cultivation of Planctomycetes and their phenomic and genomic characterization uncovers novel biology.</title>
        <authorList>
            <person name="Wiegand S."/>
            <person name="Jogler M."/>
            <person name="Boedeker C."/>
            <person name="Pinto D."/>
            <person name="Vollmers J."/>
            <person name="Rivas-Marin E."/>
            <person name="Kohn T."/>
            <person name="Peeters S.H."/>
            <person name="Heuer A."/>
            <person name="Rast P."/>
            <person name="Oberbeckmann S."/>
            <person name="Bunk B."/>
            <person name="Jeske O."/>
            <person name="Meyerdierks A."/>
            <person name="Storesund J.E."/>
            <person name="Kallscheuer N."/>
            <person name="Luecker S."/>
            <person name="Lage O.M."/>
            <person name="Pohl T."/>
            <person name="Merkel B.J."/>
            <person name="Hornburger P."/>
            <person name="Mueller R.-W."/>
            <person name="Bruemmer F."/>
            <person name="Labrenz M."/>
            <person name="Spormann A.M."/>
            <person name="Op Den Camp H."/>
            <person name="Overmann J."/>
            <person name="Amann R."/>
            <person name="Jetten M.S.M."/>
            <person name="Mascher T."/>
            <person name="Medema M.H."/>
            <person name="Devos D.P."/>
            <person name="Kaster A.-K."/>
            <person name="Ovreas L."/>
            <person name="Rohde M."/>
            <person name="Galperin M.Y."/>
            <person name="Jogler C."/>
        </authorList>
    </citation>
    <scope>NUCLEOTIDE SEQUENCE [LARGE SCALE GENOMIC DNA]</scope>
    <source>
        <strain evidence="2 3">Q31b</strain>
    </source>
</reference>
<feature type="transmembrane region" description="Helical" evidence="1">
    <location>
        <begin position="43"/>
        <end position="62"/>
    </location>
</feature>
<dbReference type="InterPro" id="IPR038770">
    <property type="entry name" value="Na+/solute_symporter_sf"/>
</dbReference>
<name>A0A5C6DZM9_9BACT</name>
<feature type="transmembrane region" description="Helical" evidence="1">
    <location>
        <begin position="12"/>
        <end position="31"/>
    </location>
</feature>
<evidence type="ECO:0000313" key="2">
    <source>
        <dbReference type="EMBL" id="TWU41664.1"/>
    </source>
</evidence>
<evidence type="ECO:0000313" key="3">
    <source>
        <dbReference type="Proteomes" id="UP000315471"/>
    </source>
</evidence>
<protein>
    <submittedName>
        <fullName evidence="2">Glutathione-regulated potassium-efflux system protein KefC</fullName>
    </submittedName>
</protein>
<keyword evidence="3" id="KW-1185">Reference proteome</keyword>
<keyword evidence="1" id="KW-1133">Transmembrane helix</keyword>
<keyword evidence="1" id="KW-0472">Membrane</keyword>
<dbReference type="Proteomes" id="UP000315471">
    <property type="component" value="Unassembled WGS sequence"/>
</dbReference>
<keyword evidence="1" id="KW-0812">Transmembrane</keyword>